<dbReference type="SUPFAM" id="SSF53098">
    <property type="entry name" value="Ribonuclease H-like"/>
    <property type="match status" value="1"/>
</dbReference>
<name>H2ZUC8_LATCH</name>
<evidence type="ECO:0000313" key="3">
    <source>
        <dbReference type="Proteomes" id="UP000008672"/>
    </source>
</evidence>
<dbReference type="PANTHER" id="PTHR45749:SF23">
    <property type="entry name" value="ZINC FINGER MYM-TYPE PROTEIN 1-LIKE"/>
    <property type="match status" value="1"/>
</dbReference>
<dbReference type="PROSITE" id="PS51257">
    <property type="entry name" value="PROKAR_LIPOPROTEIN"/>
    <property type="match status" value="1"/>
</dbReference>
<dbReference type="PANTHER" id="PTHR45749">
    <property type="match status" value="1"/>
</dbReference>
<dbReference type="InterPro" id="IPR008906">
    <property type="entry name" value="HATC_C_dom"/>
</dbReference>
<dbReference type="GeneTree" id="ENSGT00940000154356"/>
<reference evidence="2" key="2">
    <citation type="submission" date="2025-08" db="UniProtKB">
        <authorList>
            <consortium name="Ensembl"/>
        </authorList>
    </citation>
    <scope>IDENTIFICATION</scope>
</reference>
<proteinExistence type="predicted"/>
<dbReference type="GO" id="GO:0046983">
    <property type="term" value="F:protein dimerization activity"/>
    <property type="evidence" value="ECO:0007669"/>
    <property type="project" value="InterPro"/>
</dbReference>
<dbReference type="Pfam" id="PF05699">
    <property type="entry name" value="Dimer_Tnp_hAT"/>
    <property type="match status" value="1"/>
</dbReference>
<keyword evidence="3" id="KW-1185">Reference proteome</keyword>
<sequence length="342" mass="39440">MSGKYKGIQSYIKKTEYILCSAHSLNLVGNTATSCCTDAISFFGIVQKLYNFLSSSTYRSLKVNYKEVIETLGILCNDEEQNNDTRAEAGNIISKLSELVNYHVLIWGDILERMNKVNELLQSESLTLKTVIEHMDSLCEFVKVIRKDFDTYKKDALRHKSDGEISYRRTSDRKIKRKPQFDEKEAYRRAMNDFEFIFDYEEDNVSKKRAAAAKLVQKYSKDLEKELENEIIHFHERVKQSQTANDASNVTEAMKTVLSSGCFPNMAIALCIYLSMPCIVCEGERSFSKLTRIKNEKRTTVGQEKLNALSIIAIEWDIARKMDSSNLIREFTIIKNHYQDVK</sequence>
<dbReference type="EMBL" id="AFYH01271538">
    <property type="status" value="NOT_ANNOTATED_CDS"/>
    <property type="molecule type" value="Genomic_DNA"/>
</dbReference>
<dbReference type="HOGENOM" id="CLU_006175_0_1_1"/>
<feature type="domain" description="HAT C-terminal dimerisation" evidence="1">
    <location>
        <begin position="248"/>
        <end position="311"/>
    </location>
</feature>
<organism evidence="2 3">
    <name type="scientific">Latimeria chalumnae</name>
    <name type="common">Coelacanth</name>
    <dbReference type="NCBI Taxonomy" id="7897"/>
    <lineage>
        <taxon>Eukaryota</taxon>
        <taxon>Metazoa</taxon>
        <taxon>Chordata</taxon>
        <taxon>Craniata</taxon>
        <taxon>Vertebrata</taxon>
        <taxon>Euteleostomi</taxon>
        <taxon>Coelacanthiformes</taxon>
        <taxon>Coelacanthidae</taxon>
        <taxon>Latimeria</taxon>
    </lineage>
</organism>
<dbReference type="InterPro" id="IPR012337">
    <property type="entry name" value="RNaseH-like_sf"/>
</dbReference>
<dbReference type="Ensembl" id="ENSLACT00000001008.1">
    <property type="protein sequence ID" value="ENSLACP00000000999.1"/>
    <property type="gene ID" value="ENSLACG00000000892.1"/>
</dbReference>
<evidence type="ECO:0000313" key="2">
    <source>
        <dbReference type="Ensembl" id="ENSLACP00000000999.1"/>
    </source>
</evidence>
<evidence type="ECO:0000259" key="1">
    <source>
        <dbReference type="Pfam" id="PF05699"/>
    </source>
</evidence>
<protein>
    <recommendedName>
        <fullName evidence="1">HAT C-terminal dimerisation domain-containing protein</fullName>
    </recommendedName>
</protein>
<reference evidence="3" key="1">
    <citation type="submission" date="2011-08" db="EMBL/GenBank/DDBJ databases">
        <title>The draft genome of Latimeria chalumnae.</title>
        <authorList>
            <person name="Di Palma F."/>
            <person name="Alfoldi J."/>
            <person name="Johnson J."/>
            <person name="Berlin A."/>
            <person name="Gnerre S."/>
            <person name="Jaffe D."/>
            <person name="MacCallum I."/>
            <person name="Young S."/>
            <person name="Walker B.J."/>
            <person name="Lander E."/>
            <person name="Lindblad-Toh K."/>
        </authorList>
    </citation>
    <scope>NUCLEOTIDE SEQUENCE [LARGE SCALE GENOMIC DNA]</scope>
    <source>
        <strain evidence="3">Wild caught</strain>
    </source>
</reference>
<dbReference type="Proteomes" id="UP000008672">
    <property type="component" value="Unassembled WGS sequence"/>
</dbReference>
<reference evidence="2" key="3">
    <citation type="submission" date="2025-09" db="UniProtKB">
        <authorList>
            <consortium name="Ensembl"/>
        </authorList>
    </citation>
    <scope>IDENTIFICATION</scope>
</reference>
<accession>H2ZUC8</accession>
<dbReference type="AlphaFoldDB" id="H2ZUC8"/>